<evidence type="ECO:0000256" key="2">
    <source>
        <dbReference type="ARBA" id="ARBA00009154"/>
    </source>
</evidence>
<dbReference type="AlphaFoldDB" id="A0A9N9THM9"/>
<comment type="similarity">
    <text evidence="2 7">Belongs to the C1D family.</text>
</comment>
<comment type="function">
    <text evidence="7">Plays a role in the recruitment of the exosome to pre-rRNA to mediate the 3'-5' end processing of the 5.8S rRNA.</text>
</comment>
<evidence type="ECO:0000256" key="5">
    <source>
        <dbReference type="ARBA" id="ARBA00022884"/>
    </source>
</evidence>
<accession>A0A9N9THM9</accession>
<dbReference type="OrthoDB" id="1421013at2759"/>
<keyword evidence="7" id="KW-0963">Cytoplasm</keyword>
<dbReference type="GO" id="GO:0005730">
    <property type="term" value="C:nucleolus"/>
    <property type="evidence" value="ECO:0007669"/>
    <property type="project" value="UniProtKB-SubCell"/>
</dbReference>
<sequence>MDFTELKGDKPVQEKLVKFHNSVNKIEEMIQKLQRADIYEQLTLKEKVDYDLFVSYTLNTLFWLYLRVKNEDPNNNDVKNQLNRIKEYMLKAKQAHERQTIRPKVDKAVAGRFIKHGIQSTTDGQPVNKKIKFAD</sequence>
<organism evidence="8 9">
    <name type="scientific">Phyllotreta striolata</name>
    <name type="common">Striped flea beetle</name>
    <name type="synonym">Crioceris striolata</name>
    <dbReference type="NCBI Taxonomy" id="444603"/>
    <lineage>
        <taxon>Eukaryota</taxon>
        <taxon>Metazoa</taxon>
        <taxon>Ecdysozoa</taxon>
        <taxon>Arthropoda</taxon>
        <taxon>Hexapoda</taxon>
        <taxon>Insecta</taxon>
        <taxon>Pterygota</taxon>
        <taxon>Neoptera</taxon>
        <taxon>Endopterygota</taxon>
        <taxon>Coleoptera</taxon>
        <taxon>Polyphaga</taxon>
        <taxon>Cucujiformia</taxon>
        <taxon>Chrysomeloidea</taxon>
        <taxon>Chrysomelidae</taxon>
        <taxon>Galerucinae</taxon>
        <taxon>Alticini</taxon>
        <taxon>Phyllotreta</taxon>
    </lineage>
</organism>
<dbReference type="Proteomes" id="UP001153712">
    <property type="component" value="Chromosome 11"/>
</dbReference>
<keyword evidence="5 7" id="KW-0694">RNA-binding</keyword>
<dbReference type="GO" id="GO:0003677">
    <property type="term" value="F:DNA binding"/>
    <property type="evidence" value="ECO:0007669"/>
    <property type="project" value="UniProtKB-KW"/>
</dbReference>
<evidence type="ECO:0000256" key="3">
    <source>
        <dbReference type="ARBA" id="ARBA00015212"/>
    </source>
</evidence>
<evidence type="ECO:0000256" key="6">
    <source>
        <dbReference type="ARBA" id="ARBA00023242"/>
    </source>
</evidence>
<dbReference type="Pfam" id="PF04000">
    <property type="entry name" value="Sas10_Utp3"/>
    <property type="match status" value="1"/>
</dbReference>
<keyword evidence="6 7" id="KW-0539">Nucleus</keyword>
<comment type="subunit">
    <text evidence="7">Monomer and homodimer.</text>
</comment>
<dbReference type="InterPro" id="IPR011082">
    <property type="entry name" value="Exosome-assoc_fac/DNA_repair"/>
</dbReference>
<dbReference type="GO" id="GO:0010468">
    <property type="term" value="P:regulation of gene expression"/>
    <property type="evidence" value="ECO:0007669"/>
    <property type="project" value="TreeGrafter"/>
</dbReference>
<protein>
    <recommendedName>
        <fullName evidence="3 7">Nuclear nucleic acid-binding protein C1D</fullName>
    </recommendedName>
</protein>
<dbReference type="InterPro" id="IPR007146">
    <property type="entry name" value="Sas10/Utp3/C1D"/>
</dbReference>
<reference evidence="8" key="1">
    <citation type="submission" date="2022-01" db="EMBL/GenBank/DDBJ databases">
        <authorList>
            <person name="King R."/>
        </authorList>
    </citation>
    <scope>NUCLEOTIDE SEQUENCE</scope>
</reference>
<dbReference type="GO" id="GO:0003723">
    <property type="term" value="F:RNA binding"/>
    <property type="evidence" value="ECO:0007669"/>
    <property type="project" value="UniProtKB-UniRule"/>
</dbReference>
<evidence type="ECO:0000313" key="8">
    <source>
        <dbReference type="EMBL" id="CAG9856162.1"/>
    </source>
</evidence>
<evidence type="ECO:0000256" key="4">
    <source>
        <dbReference type="ARBA" id="ARBA00022552"/>
    </source>
</evidence>
<evidence type="ECO:0000256" key="7">
    <source>
        <dbReference type="RuleBase" id="RU368003"/>
    </source>
</evidence>
<dbReference type="PANTHER" id="PTHR15341">
    <property type="entry name" value="SUN-COR STEROID HORMONE RECEPTOR CO-REPRESSOR"/>
    <property type="match status" value="1"/>
</dbReference>
<dbReference type="GO" id="GO:0005737">
    <property type="term" value="C:cytoplasm"/>
    <property type="evidence" value="ECO:0007669"/>
    <property type="project" value="UniProtKB-SubCell"/>
</dbReference>
<dbReference type="GO" id="GO:0000178">
    <property type="term" value="C:exosome (RNase complex)"/>
    <property type="evidence" value="ECO:0007669"/>
    <property type="project" value="TreeGrafter"/>
</dbReference>
<dbReference type="PANTHER" id="PTHR15341:SF3">
    <property type="entry name" value="NUCLEAR NUCLEIC ACID-BINDING PROTEIN C1D"/>
    <property type="match status" value="1"/>
</dbReference>
<dbReference type="GO" id="GO:0000460">
    <property type="term" value="P:maturation of 5.8S rRNA"/>
    <property type="evidence" value="ECO:0007669"/>
    <property type="project" value="TreeGrafter"/>
</dbReference>
<name>A0A9N9THM9_PHYSR</name>
<keyword evidence="7" id="KW-0238">DNA-binding</keyword>
<keyword evidence="4 7" id="KW-0698">rRNA processing</keyword>
<evidence type="ECO:0000256" key="1">
    <source>
        <dbReference type="ARBA" id="ARBA00004123"/>
    </source>
</evidence>
<comment type="subcellular location">
    <subcellularLocation>
        <location evidence="7">Cytoplasm</location>
    </subcellularLocation>
    <subcellularLocation>
        <location evidence="7">Nucleus</location>
        <location evidence="7">Nucleolus</location>
    </subcellularLocation>
    <subcellularLocation>
        <location evidence="1 7">Nucleus</location>
    </subcellularLocation>
</comment>
<proteinExistence type="inferred from homology"/>
<dbReference type="EMBL" id="OU900104">
    <property type="protein sequence ID" value="CAG9856162.1"/>
    <property type="molecule type" value="Genomic_DNA"/>
</dbReference>
<gene>
    <name evidence="8" type="ORF">PHYEVI_LOCUS2588</name>
</gene>
<keyword evidence="9" id="KW-1185">Reference proteome</keyword>
<evidence type="ECO:0000313" key="9">
    <source>
        <dbReference type="Proteomes" id="UP001153712"/>
    </source>
</evidence>